<sequence>MIKNIVFDMGNVLLSYRPKEYVKTITTDEAIGEALLKEFLFSEEWIMLDAGAITEEEAVKRVQARIPQYAEYVQKTMDNWHTDLTPIEGMPELVALLKEKGYKLYLLSNTSLRFYQYQPQVEMFKLFDGFFISAKERLLKPQKEIFERFLERFDLIGSECVFIDDLAENVKGAQEAGIVAHQFCGSDELKEYFKKNGIL</sequence>
<reference evidence="1 2" key="1">
    <citation type="submission" date="2023-03" db="EMBL/GenBank/DDBJ databases">
        <title>Novel Species.</title>
        <authorList>
            <person name="Ma S."/>
        </authorList>
    </citation>
    <scope>NUCLEOTIDE SEQUENCE [LARGE SCALE GENOMIC DNA]</scope>
    <source>
        <strain evidence="1 2">LIND6LT2</strain>
    </source>
</reference>
<dbReference type="Proteomes" id="UP001486565">
    <property type="component" value="Chromosome"/>
</dbReference>
<dbReference type="Gene3D" id="1.10.150.240">
    <property type="entry name" value="Putative phosphatase, domain 2"/>
    <property type="match status" value="1"/>
</dbReference>
<organism evidence="1 2">
    <name type="scientific">Defluviitalea saccharophila</name>
    <dbReference type="NCBI Taxonomy" id="879970"/>
    <lineage>
        <taxon>Bacteria</taxon>
        <taxon>Bacillati</taxon>
        <taxon>Bacillota</taxon>
        <taxon>Clostridia</taxon>
        <taxon>Lachnospirales</taxon>
        <taxon>Defluviitaleaceae</taxon>
        <taxon>Defluviitalea</taxon>
    </lineage>
</organism>
<dbReference type="SFLD" id="SFLDS00003">
    <property type="entry name" value="Haloacid_Dehalogenase"/>
    <property type="match status" value="1"/>
</dbReference>
<dbReference type="RefSeq" id="WP_341877983.1">
    <property type="nucleotide sequence ID" value="NZ_CP121687.1"/>
</dbReference>
<dbReference type="InterPro" id="IPR006439">
    <property type="entry name" value="HAD-SF_hydro_IA"/>
</dbReference>
<dbReference type="SUPFAM" id="SSF56784">
    <property type="entry name" value="HAD-like"/>
    <property type="match status" value="1"/>
</dbReference>
<dbReference type="NCBIfam" id="TIGR01509">
    <property type="entry name" value="HAD-SF-IA-v3"/>
    <property type="match status" value="1"/>
</dbReference>
<accession>A0ABZ2Y8T8</accession>
<dbReference type="InterPro" id="IPR023198">
    <property type="entry name" value="PGP-like_dom2"/>
</dbReference>
<protein>
    <submittedName>
        <fullName evidence="1">HAD family phosphatase</fullName>
    </submittedName>
</protein>
<evidence type="ECO:0000313" key="2">
    <source>
        <dbReference type="Proteomes" id="UP001486565"/>
    </source>
</evidence>
<name>A0ABZ2Y8T8_9FIRM</name>
<dbReference type="EMBL" id="CP121687">
    <property type="protein sequence ID" value="WZL71019.1"/>
    <property type="molecule type" value="Genomic_DNA"/>
</dbReference>
<dbReference type="SFLD" id="SFLDG01129">
    <property type="entry name" value="C1.5:_HAD__Beta-PGM__Phosphata"/>
    <property type="match status" value="1"/>
</dbReference>
<dbReference type="NCBIfam" id="TIGR01549">
    <property type="entry name" value="HAD-SF-IA-v1"/>
    <property type="match status" value="1"/>
</dbReference>
<keyword evidence="2" id="KW-1185">Reference proteome</keyword>
<dbReference type="PANTHER" id="PTHR43611:SF3">
    <property type="entry name" value="FLAVIN MONONUCLEOTIDE HYDROLASE 1, CHLOROPLATIC"/>
    <property type="match status" value="1"/>
</dbReference>
<dbReference type="InterPro" id="IPR023214">
    <property type="entry name" value="HAD_sf"/>
</dbReference>
<dbReference type="Pfam" id="PF00702">
    <property type="entry name" value="Hydrolase"/>
    <property type="match status" value="1"/>
</dbReference>
<dbReference type="Gene3D" id="3.40.50.1000">
    <property type="entry name" value="HAD superfamily/HAD-like"/>
    <property type="match status" value="1"/>
</dbReference>
<dbReference type="CDD" id="cd02603">
    <property type="entry name" value="HAD_sEH-N_like"/>
    <property type="match status" value="1"/>
</dbReference>
<evidence type="ECO:0000313" key="1">
    <source>
        <dbReference type="EMBL" id="WZL71019.1"/>
    </source>
</evidence>
<dbReference type="PANTHER" id="PTHR43611">
    <property type="entry name" value="ALPHA-D-GLUCOSE 1-PHOSPHATE PHOSPHATASE"/>
    <property type="match status" value="1"/>
</dbReference>
<gene>
    <name evidence="1" type="ORF">QBE51_05715</name>
</gene>
<proteinExistence type="predicted"/>
<dbReference type="InterPro" id="IPR036412">
    <property type="entry name" value="HAD-like_sf"/>
</dbReference>